<reference evidence="2" key="1">
    <citation type="submission" date="2019-04" db="EMBL/GenBank/DDBJ databases">
        <title>Evolution of Biomass-Degrading Anaerobic Consortia Revealed by Metagenomics.</title>
        <authorList>
            <person name="Peng X."/>
        </authorList>
    </citation>
    <scope>NUCLEOTIDE SEQUENCE</scope>
    <source>
        <strain evidence="2">SIG14</strain>
    </source>
</reference>
<feature type="coiled-coil region" evidence="1">
    <location>
        <begin position="10"/>
        <end position="61"/>
    </location>
</feature>
<sequence length="527" mass="61801">MDESLMITESEKFLNQIEKERLDLTNLKKDFKDLESFLEIYELLKSNLDKLQEMKESMDESGYTAPFRSLNRYGSRVSEDVDFEELGEISRHNQIFRNKASAKKNSFDRVKYAISAHRIALGNLEEYAKIRCKDCKKSYRVSSFLDNEKVCKCGSSNFEFKINHSGVHRLEIIPYLPLSGNYMVLMSGLSSWGRESFKRVLNILKQQRRGVVKTVTPIVKYKENGRTITKRVPLDSEFADSYEDELRRRFGKGVRIERLEFHRTKPTIINDKHTCTNLALAYVKHAEDIVERHGEAIFEDKIKDLNNLKIYDEIIYSVNLEKPEFIDSSDLEDWRKDKINKTLEELGLIDKFGHLDRGLKKDLKEREKIKTKVFADIAPTLILWDISKYYLCTSQDRRKRYGSPFPYIRGDIDRQQRKVFQNPHTQVVNLLREKEKEHILSVPDMDLLLHKKFKFEGKIKNLNIKLNYAAVGPAIVFTNSNYSIKEVSYAFKVGEKSIKREINNMKSIRKPNTKRSRDFIDLVKNKS</sequence>
<dbReference type="AlphaFoldDB" id="A0A8T3VZF6"/>
<evidence type="ECO:0000313" key="2">
    <source>
        <dbReference type="EMBL" id="MBE6513316.1"/>
    </source>
</evidence>
<evidence type="ECO:0000256" key="1">
    <source>
        <dbReference type="SAM" id="Coils"/>
    </source>
</evidence>
<accession>A0A8T3VZF6</accession>
<dbReference type="Pfam" id="PF04409">
    <property type="entry name" value="DUF530"/>
    <property type="match status" value="1"/>
</dbReference>
<proteinExistence type="predicted"/>
<comment type="caution">
    <text evidence="2">The sequence shown here is derived from an EMBL/GenBank/DDBJ whole genome shotgun (WGS) entry which is preliminary data.</text>
</comment>
<name>A0A8T3VZF6_METOL</name>
<evidence type="ECO:0000313" key="3">
    <source>
        <dbReference type="Proteomes" id="UP000732619"/>
    </source>
</evidence>
<organism evidence="2 3">
    <name type="scientific">Methanobrevibacter olleyae</name>
    <dbReference type="NCBI Taxonomy" id="294671"/>
    <lineage>
        <taxon>Archaea</taxon>
        <taxon>Methanobacteriati</taxon>
        <taxon>Methanobacteriota</taxon>
        <taxon>Methanomada group</taxon>
        <taxon>Methanobacteria</taxon>
        <taxon>Methanobacteriales</taxon>
        <taxon>Methanobacteriaceae</taxon>
        <taxon>Methanobrevibacter</taxon>
    </lineage>
</organism>
<gene>
    <name evidence="2" type="ORF">E7Z75_09315</name>
</gene>
<dbReference type="InterPro" id="IPR007503">
    <property type="entry name" value="DUF530"/>
</dbReference>
<protein>
    <submittedName>
        <fullName evidence="2">DUF530 domain-containing protein</fullName>
    </submittedName>
</protein>
<keyword evidence="1" id="KW-0175">Coiled coil</keyword>
<dbReference type="EMBL" id="SUTG01000069">
    <property type="protein sequence ID" value="MBE6513316.1"/>
    <property type="molecule type" value="Genomic_DNA"/>
</dbReference>
<dbReference type="Proteomes" id="UP000732619">
    <property type="component" value="Unassembled WGS sequence"/>
</dbReference>